<dbReference type="Pfam" id="PF08772">
    <property type="entry name" value="Zn_ribbon_NOB1"/>
    <property type="match status" value="1"/>
</dbReference>
<evidence type="ECO:0000256" key="4">
    <source>
        <dbReference type="ARBA" id="ARBA00022801"/>
    </source>
</evidence>
<dbReference type="InterPro" id="IPR033411">
    <property type="entry name" value="Ribonuclease_PIN"/>
</dbReference>
<feature type="binding site" evidence="8">
    <location>
        <position position="339"/>
    </location>
    <ligand>
        <name>Zn(2+)</name>
        <dbReference type="ChEBI" id="CHEBI:29105"/>
    </ligand>
</feature>
<keyword evidence="6 7" id="KW-0539">Nucleus</keyword>
<gene>
    <name evidence="12" type="ORF">QCA50_000010</name>
</gene>
<dbReference type="AlphaFoldDB" id="A0AAW0GVN7"/>
<evidence type="ECO:0000256" key="9">
    <source>
        <dbReference type="SAM" id="MobiDB-lite"/>
    </source>
</evidence>
<evidence type="ECO:0000256" key="6">
    <source>
        <dbReference type="ARBA" id="ARBA00023242"/>
    </source>
</evidence>
<dbReference type="CDD" id="cd09876">
    <property type="entry name" value="PIN_Nob1-like"/>
    <property type="match status" value="1"/>
</dbReference>
<keyword evidence="3 7" id="KW-0479">Metal-binding</keyword>
<feature type="binding site" evidence="8">
    <location>
        <position position="321"/>
    </location>
    <ligand>
        <name>Zn(2+)</name>
        <dbReference type="ChEBI" id="CHEBI:29105"/>
    </ligand>
</feature>
<dbReference type="PIRSF" id="PIRSF037125">
    <property type="entry name" value="D-site_20S_pre-rRNA_nuclease"/>
    <property type="match status" value="1"/>
</dbReference>
<dbReference type="EMBL" id="JASBNA010000001">
    <property type="protein sequence ID" value="KAK7695375.1"/>
    <property type="molecule type" value="Genomic_DNA"/>
</dbReference>
<reference evidence="12 13" key="1">
    <citation type="submission" date="2022-09" db="EMBL/GenBank/DDBJ databases">
        <authorList>
            <person name="Palmer J.M."/>
        </authorList>
    </citation>
    <scope>NUCLEOTIDE SEQUENCE [LARGE SCALE GENOMIC DNA]</scope>
    <source>
        <strain evidence="12 13">DSM 7382</strain>
    </source>
</reference>
<dbReference type="GO" id="GO:0016787">
    <property type="term" value="F:hydrolase activity"/>
    <property type="evidence" value="ECO:0007669"/>
    <property type="project" value="UniProtKB-KW"/>
</dbReference>
<dbReference type="InterPro" id="IPR036283">
    <property type="entry name" value="NOB1_Zf-like_sf"/>
</dbReference>
<proteinExistence type="inferred from homology"/>
<comment type="function">
    <text evidence="7">Required for the synthesis of 40S ribosome subunits. Has a role in processing 20S pre-rRNA into the mature 18S rRNA, where it is required for cleavage at the 3' end of the mature 18S rRNA (D-site). Accompanies the 20S pre-rRNA from the nucleus to the cytoplasm.</text>
</comment>
<keyword evidence="2" id="KW-0540">Nuclease</keyword>
<evidence type="ECO:0000259" key="10">
    <source>
        <dbReference type="Pfam" id="PF08772"/>
    </source>
</evidence>
<dbReference type="Gene3D" id="3.40.50.1010">
    <property type="entry name" value="5'-nuclease"/>
    <property type="match status" value="1"/>
</dbReference>
<dbReference type="GO" id="GO:0030490">
    <property type="term" value="P:maturation of SSU-rRNA"/>
    <property type="evidence" value="ECO:0007669"/>
    <property type="project" value="TreeGrafter"/>
</dbReference>
<dbReference type="Proteomes" id="UP001385951">
    <property type="component" value="Unassembled WGS sequence"/>
</dbReference>
<dbReference type="InterPro" id="IPR039907">
    <property type="entry name" value="NOB1"/>
</dbReference>
<feature type="domain" description="Nin one binding (NOB1) Zn-ribbon-like" evidence="10">
    <location>
        <begin position="311"/>
        <end position="388"/>
    </location>
</feature>
<evidence type="ECO:0000313" key="12">
    <source>
        <dbReference type="EMBL" id="KAK7695375.1"/>
    </source>
</evidence>
<dbReference type="InterPro" id="IPR017117">
    <property type="entry name" value="Nob1_euk"/>
</dbReference>
<dbReference type="GO" id="GO:0005730">
    <property type="term" value="C:nucleolus"/>
    <property type="evidence" value="ECO:0007669"/>
    <property type="project" value="UniProtKB-SubCell"/>
</dbReference>
<sequence>MANSLENKPSCKSLVLDAGPLLSLSPLRGLAETFYTVPQVLDELKDKRAREHFQKLGLTAGVNIQVQSPDPVSLSHVIQFAKKTGDYSVLSHPDICVLALTYALDKKQKEIAAQAAAVQSQSTTAEPQNAEPQINPPANPEEKGDESAASVPSYEFHDEPEESEGEEPPLSDTPSESEDVDNAPDNEEQEREQLDVELHPLRDDANTDTQENTLTPEADPSSTPAVSTPTPEEETVYDDPSDEDDGEGEWITPSNVAVHKSKALHLIPDDAAARKGKKEQIAVACMTADFAMQNVLLQMSLSLVGVEGKKIDRVKTWVLRCHACFKICKDNSRKFCPSCGNPTLIRASVTLSSPTATSSTPTLQVHLKKNFQYKTRGTIYSIPAPKPGTSKTGAGEGLVLREDQTAWMRAKKHADGKREREEKRLLRGAASNRSNGVALSSWMDPDWVPEILSTGTGGKGRSQKSRGFDGDMPMIGYGKKNPNERKRHK</sequence>
<feature type="binding site" evidence="8">
    <location>
        <position position="324"/>
    </location>
    <ligand>
        <name>Zn(2+)</name>
        <dbReference type="ChEBI" id="CHEBI:29105"/>
    </ligand>
</feature>
<organism evidence="12 13">
    <name type="scientific">Cerrena zonata</name>
    <dbReference type="NCBI Taxonomy" id="2478898"/>
    <lineage>
        <taxon>Eukaryota</taxon>
        <taxon>Fungi</taxon>
        <taxon>Dikarya</taxon>
        <taxon>Basidiomycota</taxon>
        <taxon>Agaricomycotina</taxon>
        <taxon>Agaricomycetes</taxon>
        <taxon>Polyporales</taxon>
        <taxon>Cerrenaceae</taxon>
        <taxon>Cerrena</taxon>
    </lineage>
</organism>
<feature type="region of interest" description="Disordered" evidence="9">
    <location>
        <begin position="450"/>
        <end position="489"/>
    </location>
</feature>
<dbReference type="Pfam" id="PF17146">
    <property type="entry name" value="PIN_6"/>
    <property type="match status" value="1"/>
</dbReference>
<keyword evidence="5 7" id="KW-0862">Zinc</keyword>
<feature type="compositionally biased region" description="Basic and acidic residues" evidence="9">
    <location>
        <begin position="191"/>
        <end position="205"/>
    </location>
</feature>
<protein>
    <recommendedName>
        <fullName evidence="7">20S-pre-rRNA D-site endonuclease NOB1</fullName>
    </recommendedName>
</protein>
<feature type="region of interest" description="Disordered" evidence="9">
    <location>
        <begin position="118"/>
        <end position="249"/>
    </location>
</feature>
<dbReference type="PANTHER" id="PTHR12814:SF2">
    <property type="entry name" value="RNA-BINDING PROTEIN NOB1"/>
    <property type="match status" value="1"/>
</dbReference>
<evidence type="ECO:0000256" key="3">
    <source>
        <dbReference type="ARBA" id="ARBA00022723"/>
    </source>
</evidence>
<keyword evidence="4" id="KW-0378">Hydrolase</keyword>
<feature type="compositionally biased region" description="Low complexity" evidence="9">
    <location>
        <begin position="220"/>
        <end position="230"/>
    </location>
</feature>
<evidence type="ECO:0000256" key="5">
    <source>
        <dbReference type="ARBA" id="ARBA00022833"/>
    </source>
</evidence>
<dbReference type="InterPro" id="IPR014881">
    <property type="entry name" value="NOB1_Zn-bd"/>
</dbReference>
<evidence type="ECO:0000256" key="1">
    <source>
        <dbReference type="ARBA" id="ARBA00005858"/>
    </source>
</evidence>
<accession>A0AAW0GVN7</accession>
<dbReference type="FunFam" id="3.40.50.1010:FF:000020">
    <property type="entry name" value="20S-pre-rRNA D-site endonuclease NOB1"/>
    <property type="match status" value="1"/>
</dbReference>
<dbReference type="GO" id="GO:0004521">
    <property type="term" value="F:RNA endonuclease activity"/>
    <property type="evidence" value="ECO:0007669"/>
    <property type="project" value="UniProtKB-UniRule"/>
</dbReference>
<dbReference type="PANTHER" id="PTHR12814">
    <property type="entry name" value="RNA-BINDING PROTEIN NOB1"/>
    <property type="match status" value="1"/>
</dbReference>
<feature type="compositionally biased region" description="Acidic residues" evidence="9">
    <location>
        <begin position="158"/>
        <end position="190"/>
    </location>
</feature>
<feature type="binding site" evidence="8">
    <location>
        <position position="336"/>
    </location>
    <ligand>
        <name>Zn(2+)</name>
        <dbReference type="ChEBI" id="CHEBI:29105"/>
    </ligand>
</feature>
<dbReference type="Gene3D" id="6.20.210.10">
    <property type="entry name" value="Nin one binding (NOB1), Zn-ribbon-like"/>
    <property type="match status" value="1"/>
</dbReference>
<evidence type="ECO:0000313" key="13">
    <source>
        <dbReference type="Proteomes" id="UP001385951"/>
    </source>
</evidence>
<comment type="subcellular location">
    <subcellularLocation>
        <location evidence="7">Nucleus</location>
        <location evidence="7">Nucleolus</location>
    </subcellularLocation>
</comment>
<dbReference type="GO" id="GO:0030688">
    <property type="term" value="C:preribosome, small subunit precursor"/>
    <property type="evidence" value="ECO:0007669"/>
    <property type="project" value="TreeGrafter"/>
</dbReference>
<comment type="similarity">
    <text evidence="1 7">Belongs to the NOB1 family.</text>
</comment>
<evidence type="ECO:0000259" key="11">
    <source>
        <dbReference type="Pfam" id="PF17146"/>
    </source>
</evidence>
<comment type="caution">
    <text evidence="12">The sequence shown here is derived from an EMBL/GenBank/DDBJ whole genome shotgun (WGS) entry which is preliminary data.</text>
</comment>
<dbReference type="GO" id="GO:0046872">
    <property type="term" value="F:metal ion binding"/>
    <property type="evidence" value="ECO:0007669"/>
    <property type="project" value="UniProtKB-UniRule"/>
</dbReference>
<dbReference type="SUPFAM" id="SSF144206">
    <property type="entry name" value="NOB1 zinc finger-like"/>
    <property type="match status" value="1"/>
</dbReference>
<keyword evidence="13" id="KW-1185">Reference proteome</keyword>
<evidence type="ECO:0000256" key="2">
    <source>
        <dbReference type="ARBA" id="ARBA00022722"/>
    </source>
</evidence>
<feature type="compositionally biased region" description="Acidic residues" evidence="9">
    <location>
        <begin position="231"/>
        <end position="248"/>
    </location>
</feature>
<dbReference type="GO" id="GO:0005737">
    <property type="term" value="C:cytoplasm"/>
    <property type="evidence" value="ECO:0007669"/>
    <property type="project" value="UniProtKB-ARBA"/>
</dbReference>
<evidence type="ECO:0000256" key="7">
    <source>
        <dbReference type="PIRNR" id="PIRNR037125"/>
    </source>
</evidence>
<feature type="domain" description="Ribonuclease PIN" evidence="11">
    <location>
        <begin position="14"/>
        <end position="104"/>
    </location>
</feature>
<name>A0AAW0GVN7_9APHY</name>
<evidence type="ECO:0000256" key="8">
    <source>
        <dbReference type="PIRSR" id="PIRSR037125-1"/>
    </source>
</evidence>